<dbReference type="RefSeq" id="WP_307345256.1">
    <property type="nucleotide sequence ID" value="NZ_JAUSVS010000001.1"/>
</dbReference>
<feature type="signal peptide" evidence="2">
    <location>
        <begin position="1"/>
        <end position="27"/>
    </location>
</feature>
<protein>
    <recommendedName>
        <fullName evidence="5">Cytochrome c domain-containing protein</fullName>
    </recommendedName>
</protein>
<dbReference type="EMBL" id="JAUSVS010000001">
    <property type="protein sequence ID" value="MDQ0462646.1"/>
    <property type="molecule type" value="Genomic_DNA"/>
</dbReference>
<organism evidence="3 4">
    <name type="scientific">Caulobacter ginsengisoli</name>
    <dbReference type="NCBI Taxonomy" id="400775"/>
    <lineage>
        <taxon>Bacteria</taxon>
        <taxon>Pseudomonadati</taxon>
        <taxon>Pseudomonadota</taxon>
        <taxon>Alphaproteobacteria</taxon>
        <taxon>Caulobacterales</taxon>
        <taxon>Caulobacteraceae</taxon>
        <taxon>Caulobacter</taxon>
    </lineage>
</organism>
<feature type="region of interest" description="Disordered" evidence="1">
    <location>
        <begin position="557"/>
        <end position="587"/>
    </location>
</feature>
<gene>
    <name evidence="3" type="ORF">QO010_000394</name>
</gene>
<keyword evidence="4" id="KW-1185">Reference proteome</keyword>
<keyword evidence="2" id="KW-0732">Signal</keyword>
<name>A0ABU0IMN4_9CAUL</name>
<evidence type="ECO:0000256" key="2">
    <source>
        <dbReference type="SAM" id="SignalP"/>
    </source>
</evidence>
<dbReference type="Proteomes" id="UP001228905">
    <property type="component" value="Unassembled WGS sequence"/>
</dbReference>
<feature type="chain" id="PRO_5046510016" description="Cytochrome c domain-containing protein" evidence="2">
    <location>
        <begin position="28"/>
        <end position="587"/>
    </location>
</feature>
<evidence type="ECO:0000313" key="3">
    <source>
        <dbReference type="EMBL" id="MDQ0462646.1"/>
    </source>
</evidence>
<sequence length="587" mass="62862">MGNRRWRLWAAAGLAGAGLLTAGALQAQSTVPPVPPGAPAYLSNFPNFAPSPTSAMPGDINIPFQQALEKAQLFPLVQREFDLYSWQMFFAVNWPTSATGAPAPTLTATGNGLAPHWANWQTVPQIYRTDGQRPDACPKLQVPKPMVLPGAKKPAAAKPLPLLAVSKGLTPFSEQKTADPRTTRFLGVISAVGDLNVNTLGDIQQAFTGPLIDQNGEFVYYEILMDPNEVGYLCSNALYNINGQVAFSNAGQKVVMPWGDEPQQWSGSFEIKIAWKVLKKGVDDFSRFYTQPAFIKDEDSKGNEITRAVTVGMVGMHIGHKSTSSPQWIWSTFEQVDNLDVDPVAHPNLNPNFTDPNCPICTVNVQPQAVNGVYPKIPVQAWRAIPIPGDKIALNAQVQAAMAAMGSVWQYYQLIDTQWPTNPGTIQNPNAPTPWNAGLAGSVTNKPGGSPTPVFLTNITMETYFQGGNQVACNAQETPNNFTCPPAGNPAPPIWTSPQNNSSTPGLPGTGTQIFGTESCMGCHSSAGIYTSYNPTTQQGTQSGQLTGDFSWLMSQKASWNPNVPTPPAPPAGKPKPVGSPKPAKAG</sequence>
<proteinExistence type="predicted"/>
<feature type="compositionally biased region" description="Pro residues" evidence="1">
    <location>
        <begin position="564"/>
        <end position="580"/>
    </location>
</feature>
<comment type="caution">
    <text evidence="3">The sequence shown here is derived from an EMBL/GenBank/DDBJ whole genome shotgun (WGS) entry which is preliminary data.</text>
</comment>
<evidence type="ECO:0000256" key="1">
    <source>
        <dbReference type="SAM" id="MobiDB-lite"/>
    </source>
</evidence>
<evidence type="ECO:0000313" key="4">
    <source>
        <dbReference type="Proteomes" id="UP001228905"/>
    </source>
</evidence>
<reference evidence="3 4" key="1">
    <citation type="submission" date="2023-07" db="EMBL/GenBank/DDBJ databases">
        <title>Genomic Encyclopedia of Type Strains, Phase IV (KMG-IV): sequencing the most valuable type-strain genomes for metagenomic binning, comparative biology and taxonomic classification.</title>
        <authorList>
            <person name="Goeker M."/>
        </authorList>
    </citation>
    <scope>NUCLEOTIDE SEQUENCE [LARGE SCALE GENOMIC DNA]</scope>
    <source>
        <strain evidence="3 4">DSM 18695</strain>
    </source>
</reference>
<evidence type="ECO:0008006" key="5">
    <source>
        <dbReference type="Google" id="ProtNLM"/>
    </source>
</evidence>
<accession>A0ABU0IMN4</accession>